<dbReference type="InterPro" id="IPR051914">
    <property type="entry name" value="FAD-linked_OxidoTrans_Type4"/>
</dbReference>
<dbReference type="Gene3D" id="1.10.45.10">
    <property type="entry name" value="Vanillyl-alcohol Oxidase, Chain A, domain 4"/>
    <property type="match status" value="1"/>
</dbReference>
<protein>
    <submittedName>
        <fullName evidence="6">FAD-linked oxidase C-terminal domain-containing protein</fullName>
    </submittedName>
</protein>
<keyword evidence="4" id="KW-0560">Oxidoreductase</keyword>
<dbReference type="PANTHER" id="PTHR42934">
    <property type="entry name" value="GLYCOLATE OXIDASE SUBUNIT GLCD"/>
    <property type="match status" value="1"/>
</dbReference>
<comment type="cofactor">
    <cofactor evidence="1">
        <name>FAD</name>
        <dbReference type="ChEBI" id="CHEBI:57692"/>
    </cofactor>
</comment>
<evidence type="ECO:0000313" key="7">
    <source>
        <dbReference type="Proteomes" id="UP001432000"/>
    </source>
</evidence>
<dbReference type="InterPro" id="IPR036318">
    <property type="entry name" value="FAD-bd_PCMH-like_sf"/>
</dbReference>
<dbReference type="InterPro" id="IPR016169">
    <property type="entry name" value="FAD-bd_PCMH_sub2"/>
</dbReference>
<dbReference type="SUPFAM" id="SSF55103">
    <property type="entry name" value="FAD-linked oxidases, C-terminal domain"/>
    <property type="match status" value="1"/>
</dbReference>
<proteinExistence type="predicted"/>
<dbReference type="InterPro" id="IPR016171">
    <property type="entry name" value="Vanillyl_alc_oxidase_C-sub2"/>
</dbReference>
<keyword evidence="3" id="KW-0274">FAD</keyword>
<dbReference type="InterPro" id="IPR004113">
    <property type="entry name" value="FAD-bd_oxidored_4_C"/>
</dbReference>
<organism evidence="6 7">
    <name type="scientific">Rhodococcus sovatensis</name>
    <dbReference type="NCBI Taxonomy" id="1805840"/>
    <lineage>
        <taxon>Bacteria</taxon>
        <taxon>Bacillati</taxon>
        <taxon>Actinomycetota</taxon>
        <taxon>Actinomycetes</taxon>
        <taxon>Mycobacteriales</taxon>
        <taxon>Nocardiaceae</taxon>
        <taxon>Rhodococcus</taxon>
    </lineage>
</organism>
<dbReference type="Gene3D" id="3.30.70.2740">
    <property type="match status" value="1"/>
</dbReference>
<sequence>MTPESAMLRDTLSANLGDAVTYDRDVMSAFHRDQSRLTAAGQPAALVRARSVQDVVTTMTSAYAQGIPVVARGAGTGLAGAANALDGCIVLSLEAMNRILDIDPHSRTATVQSGVLNGALAAAASKVGLWYVPDPGSRAISTIGGNVATNAGGSCCAKYGVTGDHVARIKAVMADGRIIHTGANTRKNVAGLNLTQLLVGSEGTLGVIVEATVRLRVQPNAASTVVASFAEPSEAIAAVLEITRESDPCLVEIMDRTTISAVDELTHMGLDTHAGALLLVQCDGRDAANEAELCAQACNAAGATEVYATDDRVEGDEFMHARRMVLPALERLGGTLLDDLAVPVDKLPAMLTAIERTARSHEVLIGTFGHAADGNLHPTIIFDDNSPDETRRARCAFDDMVLACLDLGGSISGEHGIGVLKLPHLEAMVGTVERDIMARIKKALDPKDILNPGRAI</sequence>
<dbReference type="RefSeq" id="WP_338889212.1">
    <property type="nucleotide sequence ID" value="NZ_CP147846.1"/>
</dbReference>
<dbReference type="InterPro" id="IPR006094">
    <property type="entry name" value="Oxid_FAD_bind_N"/>
</dbReference>
<evidence type="ECO:0000313" key="6">
    <source>
        <dbReference type="EMBL" id="WXG68794.1"/>
    </source>
</evidence>
<dbReference type="Proteomes" id="UP001432000">
    <property type="component" value="Chromosome"/>
</dbReference>
<keyword evidence="7" id="KW-1185">Reference proteome</keyword>
<dbReference type="Pfam" id="PF02913">
    <property type="entry name" value="FAD-oxidase_C"/>
    <property type="match status" value="1"/>
</dbReference>
<dbReference type="Gene3D" id="3.30.465.10">
    <property type="match status" value="1"/>
</dbReference>
<dbReference type="PROSITE" id="PS51387">
    <property type="entry name" value="FAD_PCMH"/>
    <property type="match status" value="1"/>
</dbReference>
<name>A0ABZ2PIJ1_9NOCA</name>
<evidence type="ECO:0000256" key="3">
    <source>
        <dbReference type="ARBA" id="ARBA00022827"/>
    </source>
</evidence>
<reference evidence="6 7" key="1">
    <citation type="submission" date="2024-03" db="EMBL/GenBank/DDBJ databases">
        <title>Natural products discovery in diverse microorganisms through a two-stage MS feature dereplication strategy.</title>
        <authorList>
            <person name="Zhang R."/>
        </authorList>
    </citation>
    <scope>NUCLEOTIDE SEQUENCE [LARGE SCALE GENOMIC DNA]</scope>
    <source>
        <strain evidence="6 7">18930</strain>
    </source>
</reference>
<dbReference type="SUPFAM" id="SSF56176">
    <property type="entry name" value="FAD-binding/transporter-associated domain-like"/>
    <property type="match status" value="1"/>
</dbReference>
<keyword evidence="2" id="KW-0285">Flavoprotein</keyword>
<feature type="domain" description="FAD-binding PCMH-type" evidence="5">
    <location>
        <begin position="39"/>
        <end position="218"/>
    </location>
</feature>
<dbReference type="Pfam" id="PF01565">
    <property type="entry name" value="FAD_binding_4"/>
    <property type="match status" value="1"/>
</dbReference>
<evidence type="ECO:0000256" key="2">
    <source>
        <dbReference type="ARBA" id="ARBA00022630"/>
    </source>
</evidence>
<dbReference type="EMBL" id="CP147846">
    <property type="protein sequence ID" value="WXG68794.1"/>
    <property type="molecule type" value="Genomic_DNA"/>
</dbReference>
<gene>
    <name evidence="6" type="ORF">WDS16_27045</name>
</gene>
<dbReference type="InterPro" id="IPR016164">
    <property type="entry name" value="FAD-linked_Oxase-like_C"/>
</dbReference>
<evidence type="ECO:0000256" key="1">
    <source>
        <dbReference type="ARBA" id="ARBA00001974"/>
    </source>
</evidence>
<evidence type="ECO:0000259" key="5">
    <source>
        <dbReference type="PROSITE" id="PS51387"/>
    </source>
</evidence>
<accession>A0ABZ2PIJ1</accession>
<dbReference type="InterPro" id="IPR016166">
    <property type="entry name" value="FAD-bd_PCMH"/>
</dbReference>
<evidence type="ECO:0000256" key="4">
    <source>
        <dbReference type="ARBA" id="ARBA00023002"/>
    </source>
</evidence>
<dbReference type="PANTHER" id="PTHR42934:SF2">
    <property type="entry name" value="GLYCOLATE OXIDASE SUBUNIT GLCD"/>
    <property type="match status" value="1"/>
</dbReference>